<dbReference type="PANTHER" id="PTHR13168:SF0">
    <property type="entry name" value="C-MYC-BINDING PROTEIN"/>
    <property type="match status" value="1"/>
</dbReference>
<comment type="caution">
    <text evidence="5">The sequence shown here is derived from an EMBL/GenBank/DDBJ whole genome shotgun (WGS) entry which is preliminary data.</text>
</comment>
<organism evidence="5 6">
    <name type="scientific">Taenia crassiceps</name>
    <dbReference type="NCBI Taxonomy" id="6207"/>
    <lineage>
        <taxon>Eukaryota</taxon>
        <taxon>Metazoa</taxon>
        <taxon>Spiralia</taxon>
        <taxon>Lophotrochozoa</taxon>
        <taxon>Platyhelminthes</taxon>
        <taxon>Cestoda</taxon>
        <taxon>Eucestoda</taxon>
        <taxon>Cyclophyllidea</taxon>
        <taxon>Taeniidae</taxon>
        <taxon>Taenia</taxon>
    </lineage>
</organism>
<gene>
    <name evidence="5" type="ORF">TcWFU_004680</name>
</gene>
<evidence type="ECO:0000313" key="5">
    <source>
        <dbReference type="EMBL" id="KAL5104931.1"/>
    </source>
</evidence>
<sequence>MQTEFRKYLEDAGVLDAITNALIKLFELSEKPSDPVRFLKSCFDETASEEETELKKENDELNEKVASLERLVGELQEKLAIGQEAAKKI</sequence>
<evidence type="ECO:0000256" key="4">
    <source>
        <dbReference type="SAM" id="Coils"/>
    </source>
</evidence>
<dbReference type="PANTHER" id="PTHR13168">
    <property type="entry name" value="ASSOCIATE OF C-MYC AMY-1"/>
    <property type="match status" value="1"/>
</dbReference>
<keyword evidence="3" id="KW-0539">Nucleus</keyword>
<keyword evidence="4" id="KW-0175">Coiled coil</keyword>
<reference evidence="5 6" key="1">
    <citation type="journal article" date="2022" name="Front. Cell. Infect. Microbiol.">
        <title>The Genomes of Two Strains of Taenia crassiceps the Animal Model for the Study of Human Cysticercosis.</title>
        <authorList>
            <person name="Bobes R.J."/>
            <person name="Estrada K."/>
            <person name="Rios-Valencia D.G."/>
            <person name="Calderon-Gallegos A."/>
            <person name="de la Torre P."/>
            <person name="Carrero J.C."/>
            <person name="Sanchez-Flores A."/>
            <person name="Laclette J.P."/>
        </authorList>
    </citation>
    <scope>NUCLEOTIDE SEQUENCE [LARGE SCALE GENOMIC DNA]</scope>
    <source>
        <strain evidence="5">WFUcys</strain>
    </source>
</reference>
<comment type="similarity">
    <text evidence="2">Belongs to the AMY1 family.</text>
</comment>
<feature type="coiled-coil region" evidence="4">
    <location>
        <begin position="44"/>
        <end position="78"/>
    </location>
</feature>
<name>A0ABR4Q5K6_9CEST</name>
<dbReference type="InterPro" id="IPR026060">
    <property type="entry name" value="AMY1"/>
</dbReference>
<accession>A0ABR4Q5K6</accession>
<dbReference type="EMBL" id="JAKROA010000010">
    <property type="protein sequence ID" value="KAL5104931.1"/>
    <property type="molecule type" value="Genomic_DNA"/>
</dbReference>
<evidence type="ECO:0000256" key="1">
    <source>
        <dbReference type="ARBA" id="ARBA00004123"/>
    </source>
</evidence>
<evidence type="ECO:0000256" key="3">
    <source>
        <dbReference type="ARBA" id="ARBA00023242"/>
    </source>
</evidence>
<evidence type="ECO:0008006" key="7">
    <source>
        <dbReference type="Google" id="ProtNLM"/>
    </source>
</evidence>
<dbReference type="Proteomes" id="UP001651158">
    <property type="component" value="Unassembled WGS sequence"/>
</dbReference>
<dbReference type="PRINTS" id="PR02028">
    <property type="entry name" value="CMYCBINDINGP"/>
</dbReference>
<comment type="subcellular location">
    <subcellularLocation>
        <location evidence="1">Nucleus</location>
    </subcellularLocation>
</comment>
<evidence type="ECO:0000313" key="6">
    <source>
        <dbReference type="Proteomes" id="UP001651158"/>
    </source>
</evidence>
<evidence type="ECO:0000256" key="2">
    <source>
        <dbReference type="ARBA" id="ARBA00009389"/>
    </source>
</evidence>
<proteinExistence type="inferred from homology"/>
<keyword evidence="6" id="KW-1185">Reference proteome</keyword>
<protein>
    <recommendedName>
        <fullName evidence="7">c-Myc-binding protein</fullName>
    </recommendedName>
</protein>